<dbReference type="Proteomes" id="UP000249538">
    <property type="component" value="Unassembled WGS sequence"/>
</dbReference>
<organism evidence="2 3">
    <name type="scientific">Cereibacter changlensis</name>
    <dbReference type="NCBI Taxonomy" id="402884"/>
    <lineage>
        <taxon>Bacteria</taxon>
        <taxon>Pseudomonadati</taxon>
        <taxon>Pseudomonadota</taxon>
        <taxon>Alphaproteobacteria</taxon>
        <taxon>Rhodobacterales</taxon>
        <taxon>Paracoccaceae</taxon>
        <taxon>Cereibacter</taxon>
    </lineage>
</organism>
<name>A0A2W7RF30_9RHOB</name>
<evidence type="ECO:0000313" key="2">
    <source>
        <dbReference type="EMBL" id="PZX58741.1"/>
    </source>
</evidence>
<dbReference type="EMBL" id="QKZS01000001">
    <property type="protein sequence ID" value="PZX58741.1"/>
    <property type="molecule type" value="Genomic_DNA"/>
</dbReference>
<protein>
    <recommendedName>
        <fullName evidence="4">Cation transport ATPase</fullName>
    </recommendedName>
</protein>
<proteinExistence type="predicted"/>
<accession>A0A2W7RF30</accession>
<sequence length="192" mass="19607">MSTWTSKLGLALGLAALATAAATGAAAQQRGLRIAPPAGYCVDREAHSGPGIVLIGRCAGVANRPPAVLTVAMGKPASGLGIADQGKALAEFFTSQAGRAALSRSGRAKAVTVLEALTWRDAFLIRWRDAAAGRGAQGESWRAVLGLDGRLLTLTVTGTAAAPLDRDEGRKLIEGFVTAMTSANRRSAQGGD</sequence>
<feature type="chain" id="PRO_5015861331" description="Cation transport ATPase" evidence="1">
    <location>
        <begin position="21"/>
        <end position="192"/>
    </location>
</feature>
<dbReference type="RefSeq" id="WP_245941227.1">
    <property type="nucleotide sequence ID" value="NZ_QKZS01000001.1"/>
</dbReference>
<reference evidence="2 3" key="1">
    <citation type="submission" date="2018-06" db="EMBL/GenBank/DDBJ databases">
        <title>Genomic Encyclopedia of Archaeal and Bacterial Type Strains, Phase II (KMG-II): from individual species to whole genera.</title>
        <authorList>
            <person name="Goeker M."/>
        </authorList>
    </citation>
    <scope>NUCLEOTIDE SEQUENCE [LARGE SCALE GENOMIC DNA]</scope>
    <source>
        <strain evidence="2 3">DSM 18774</strain>
    </source>
</reference>
<evidence type="ECO:0000313" key="3">
    <source>
        <dbReference type="Proteomes" id="UP000249538"/>
    </source>
</evidence>
<evidence type="ECO:0000256" key="1">
    <source>
        <dbReference type="SAM" id="SignalP"/>
    </source>
</evidence>
<comment type="caution">
    <text evidence="2">The sequence shown here is derived from an EMBL/GenBank/DDBJ whole genome shotgun (WGS) entry which is preliminary data.</text>
</comment>
<gene>
    <name evidence="2" type="ORF">LX76_00244</name>
</gene>
<keyword evidence="1" id="KW-0732">Signal</keyword>
<feature type="signal peptide" evidence="1">
    <location>
        <begin position="1"/>
        <end position="20"/>
    </location>
</feature>
<dbReference type="AlphaFoldDB" id="A0A2W7RF30"/>
<evidence type="ECO:0008006" key="4">
    <source>
        <dbReference type="Google" id="ProtNLM"/>
    </source>
</evidence>